<dbReference type="Proteomes" id="UP000238312">
    <property type="component" value="Unassembled WGS sequence"/>
</dbReference>
<dbReference type="PROSITE" id="PS51257">
    <property type="entry name" value="PROKAR_LIPOPROTEIN"/>
    <property type="match status" value="1"/>
</dbReference>
<dbReference type="InterPro" id="IPR050490">
    <property type="entry name" value="Bact_solute-bd_prot1"/>
</dbReference>
<protein>
    <submittedName>
        <fullName evidence="6">Carbohydrate ABC transporter substrate-binding protein (CUT1 family)</fullName>
    </submittedName>
</protein>
<accession>A0A2T0M6K2</accession>
<proteinExistence type="inferred from homology"/>
<comment type="caution">
    <text evidence="6">The sequence shown here is derived from an EMBL/GenBank/DDBJ whole genome shotgun (WGS) entry which is preliminary data.</text>
</comment>
<dbReference type="Gene3D" id="3.40.190.10">
    <property type="entry name" value="Periplasmic binding protein-like II"/>
    <property type="match status" value="1"/>
</dbReference>
<dbReference type="RefSeq" id="WP_106251277.1">
    <property type="nucleotide sequence ID" value="NZ_CP109074.1"/>
</dbReference>
<evidence type="ECO:0000256" key="3">
    <source>
        <dbReference type="ARBA" id="ARBA00022448"/>
    </source>
</evidence>
<reference evidence="6 7" key="1">
    <citation type="submission" date="2018-03" db="EMBL/GenBank/DDBJ databases">
        <title>Genomic Encyclopedia of Type Strains, Phase III (KMG-III): the genomes of soil and plant-associated and newly described type strains.</title>
        <authorList>
            <person name="Whitman W."/>
        </authorList>
    </citation>
    <scope>NUCLEOTIDE SEQUENCE [LARGE SCALE GENOMIC DNA]</scope>
    <source>
        <strain evidence="6 7">CGMCC 4.7104</strain>
    </source>
</reference>
<dbReference type="OrthoDB" id="2644341at2"/>
<comment type="similarity">
    <text evidence="2">Belongs to the bacterial solute-binding protein 1 family.</text>
</comment>
<dbReference type="CDD" id="cd13585">
    <property type="entry name" value="PBP2_TMBP_like"/>
    <property type="match status" value="1"/>
</dbReference>
<sequence>MRFRLPLAGLLGLTVLTAGCGASAEPAADGKATISYAIWDKNDQAAAEKIIAAFQQANPKVTVKLEITPWEQYWTKLQTAASGGAAPDVFWMNSLNVRLYADGGVIAPLDGSKAAGLPEAVVNGYRHDGKLYALPHNVSIPALWYDKKIFDAAGVAYPTADWTWDDVKAAAKKLTDPAKQQFGILAPMWDQGGFYNTMIQAGGHVLSPDGGKSGFDDPASIQGLEFWTGLIEDKLAPVAEVYTDTDPIQLFQSGKYGMYYGGVWFASTYWADPEMRARVDVAPLPKGPAREAVILLGLANSVSAKSEHPREAAAFAEFVSSDQAQKILSDSGGGALSVRPGTQDGWFAAFPSFHLKETYDASMPHGVPYPATLNTARWQDVQNKLLADAWSGKRPVADVAKEIATRMNEILAEE</sequence>
<name>A0A2T0M6K2_9ACTN</name>
<dbReference type="Pfam" id="PF01547">
    <property type="entry name" value="SBP_bac_1"/>
    <property type="match status" value="1"/>
</dbReference>
<dbReference type="SUPFAM" id="SSF53850">
    <property type="entry name" value="Periplasmic binding protein-like II"/>
    <property type="match status" value="1"/>
</dbReference>
<keyword evidence="7" id="KW-1185">Reference proteome</keyword>
<feature type="chain" id="PRO_5015603728" evidence="5">
    <location>
        <begin position="25"/>
        <end position="414"/>
    </location>
</feature>
<keyword evidence="3" id="KW-0813">Transport</keyword>
<dbReference type="PANTHER" id="PTHR43649">
    <property type="entry name" value="ARABINOSE-BINDING PROTEIN-RELATED"/>
    <property type="match status" value="1"/>
</dbReference>
<dbReference type="AlphaFoldDB" id="A0A2T0M6K2"/>
<evidence type="ECO:0000256" key="4">
    <source>
        <dbReference type="ARBA" id="ARBA00022729"/>
    </source>
</evidence>
<feature type="signal peptide" evidence="5">
    <location>
        <begin position="1"/>
        <end position="24"/>
    </location>
</feature>
<evidence type="ECO:0000256" key="5">
    <source>
        <dbReference type="SAM" id="SignalP"/>
    </source>
</evidence>
<evidence type="ECO:0000256" key="1">
    <source>
        <dbReference type="ARBA" id="ARBA00004196"/>
    </source>
</evidence>
<organism evidence="6 7">
    <name type="scientific">Nonomuraea fuscirosea</name>
    <dbReference type="NCBI Taxonomy" id="1291556"/>
    <lineage>
        <taxon>Bacteria</taxon>
        <taxon>Bacillati</taxon>
        <taxon>Actinomycetota</taxon>
        <taxon>Actinomycetes</taxon>
        <taxon>Streptosporangiales</taxon>
        <taxon>Streptosporangiaceae</taxon>
        <taxon>Nonomuraea</taxon>
    </lineage>
</organism>
<dbReference type="GO" id="GO:0030313">
    <property type="term" value="C:cell envelope"/>
    <property type="evidence" value="ECO:0007669"/>
    <property type="project" value="UniProtKB-SubCell"/>
</dbReference>
<dbReference type="EMBL" id="PVNG01000029">
    <property type="protein sequence ID" value="PRX53005.1"/>
    <property type="molecule type" value="Genomic_DNA"/>
</dbReference>
<dbReference type="InterPro" id="IPR006059">
    <property type="entry name" value="SBP"/>
</dbReference>
<evidence type="ECO:0000313" key="6">
    <source>
        <dbReference type="EMBL" id="PRX53005.1"/>
    </source>
</evidence>
<dbReference type="PANTHER" id="PTHR43649:SF31">
    <property type="entry name" value="SN-GLYCEROL-3-PHOSPHATE-BINDING PERIPLASMIC PROTEIN UGPB"/>
    <property type="match status" value="1"/>
</dbReference>
<keyword evidence="4 5" id="KW-0732">Signal</keyword>
<comment type="subcellular location">
    <subcellularLocation>
        <location evidence="1">Cell envelope</location>
    </subcellularLocation>
</comment>
<evidence type="ECO:0000256" key="2">
    <source>
        <dbReference type="ARBA" id="ARBA00008520"/>
    </source>
</evidence>
<gene>
    <name evidence="6" type="ORF">B0I32_129123</name>
</gene>
<evidence type="ECO:0000313" key="7">
    <source>
        <dbReference type="Proteomes" id="UP000238312"/>
    </source>
</evidence>